<evidence type="ECO:0000256" key="8">
    <source>
        <dbReference type="ARBA" id="ARBA00022801"/>
    </source>
</evidence>
<dbReference type="EMBL" id="DVFT01000206">
    <property type="protein sequence ID" value="HIQ97661.1"/>
    <property type="molecule type" value="Genomic_DNA"/>
</dbReference>
<evidence type="ECO:0000313" key="20">
    <source>
        <dbReference type="Proteomes" id="UP000886886"/>
    </source>
</evidence>
<evidence type="ECO:0000259" key="18">
    <source>
        <dbReference type="Pfam" id="PF07943"/>
    </source>
</evidence>
<reference evidence="19" key="2">
    <citation type="journal article" date="2021" name="PeerJ">
        <title>Extensive microbial diversity within the chicken gut microbiome revealed by metagenomics and culture.</title>
        <authorList>
            <person name="Gilroy R."/>
            <person name="Ravi A."/>
            <person name="Getino M."/>
            <person name="Pursley I."/>
            <person name="Horton D.L."/>
            <person name="Alikhan N.F."/>
            <person name="Baker D."/>
            <person name="Gharbi K."/>
            <person name="Hall N."/>
            <person name="Watson M."/>
            <person name="Adriaenssens E.M."/>
            <person name="Foster-Nyarko E."/>
            <person name="Jarju S."/>
            <person name="Secka A."/>
            <person name="Antonio M."/>
            <person name="Oren A."/>
            <person name="Chaudhuri R.R."/>
            <person name="La Ragione R."/>
            <person name="Hildebrand F."/>
            <person name="Pallen M.J."/>
        </authorList>
    </citation>
    <scope>NUCLEOTIDE SEQUENCE</scope>
    <source>
        <strain evidence="19">ChiSjej3B21-11622</strain>
    </source>
</reference>
<dbReference type="Proteomes" id="UP000886886">
    <property type="component" value="Unassembled WGS sequence"/>
</dbReference>
<evidence type="ECO:0000256" key="6">
    <source>
        <dbReference type="ARBA" id="ARBA00022670"/>
    </source>
</evidence>
<keyword evidence="11" id="KW-0961">Cell wall biogenesis/degradation</keyword>
<evidence type="ECO:0000256" key="12">
    <source>
        <dbReference type="ARBA" id="ARBA00034000"/>
    </source>
</evidence>
<feature type="active site" evidence="13">
    <location>
        <position position="116"/>
    </location>
</feature>
<evidence type="ECO:0000256" key="15">
    <source>
        <dbReference type="RuleBase" id="RU004016"/>
    </source>
</evidence>
<evidence type="ECO:0000313" key="19">
    <source>
        <dbReference type="EMBL" id="HIQ97661.1"/>
    </source>
</evidence>
<name>A0A9D0ZXF6_9FIRM</name>
<protein>
    <recommendedName>
        <fullName evidence="4">serine-type D-Ala-D-Ala carboxypeptidase</fullName>
        <ecNumber evidence="4">3.4.16.4</ecNumber>
    </recommendedName>
</protein>
<dbReference type="InterPro" id="IPR001967">
    <property type="entry name" value="Peptidase_S11_N"/>
</dbReference>
<keyword evidence="10" id="KW-0573">Peptidoglycan synthesis</keyword>
<comment type="pathway">
    <text evidence="2">Cell wall biogenesis; peptidoglycan biosynthesis.</text>
</comment>
<dbReference type="GO" id="GO:0009002">
    <property type="term" value="F:serine-type D-Ala-D-Ala carboxypeptidase activity"/>
    <property type="evidence" value="ECO:0007669"/>
    <property type="project" value="UniProtKB-EC"/>
</dbReference>
<evidence type="ECO:0000256" key="14">
    <source>
        <dbReference type="PIRSR" id="PIRSR618044-2"/>
    </source>
</evidence>
<evidence type="ECO:0000256" key="13">
    <source>
        <dbReference type="PIRSR" id="PIRSR618044-1"/>
    </source>
</evidence>
<dbReference type="PANTHER" id="PTHR21581">
    <property type="entry name" value="D-ALANYL-D-ALANINE CARBOXYPEPTIDASE"/>
    <property type="match status" value="1"/>
</dbReference>
<evidence type="ECO:0000256" key="3">
    <source>
        <dbReference type="ARBA" id="ARBA00007164"/>
    </source>
</evidence>
<dbReference type="AlphaFoldDB" id="A0A9D0ZXF6"/>
<evidence type="ECO:0000256" key="2">
    <source>
        <dbReference type="ARBA" id="ARBA00004752"/>
    </source>
</evidence>
<feature type="binding site" evidence="14">
    <location>
        <position position="231"/>
    </location>
    <ligand>
        <name>substrate</name>
    </ligand>
</feature>
<reference evidence="19" key="1">
    <citation type="submission" date="2020-10" db="EMBL/GenBank/DDBJ databases">
        <authorList>
            <person name="Gilroy R."/>
        </authorList>
    </citation>
    <scope>NUCLEOTIDE SEQUENCE</scope>
    <source>
        <strain evidence="19">ChiSjej3B21-11622</strain>
    </source>
</reference>
<keyword evidence="9" id="KW-0133">Cell shape</keyword>
<dbReference type="Pfam" id="PF00768">
    <property type="entry name" value="Peptidase_S11"/>
    <property type="match status" value="1"/>
</dbReference>
<dbReference type="InterPro" id="IPR037167">
    <property type="entry name" value="Peptidase_S11_C_sf"/>
</dbReference>
<evidence type="ECO:0000256" key="16">
    <source>
        <dbReference type="SAM" id="SignalP"/>
    </source>
</evidence>
<feature type="signal peptide" evidence="16">
    <location>
        <begin position="1"/>
        <end position="23"/>
    </location>
</feature>
<keyword evidence="7 16" id="KW-0732">Signal</keyword>
<dbReference type="GO" id="GO:0006508">
    <property type="term" value="P:proteolysis"/>
    <property type="evidence" value="ECO:0007669"/>
    <property type="project" value="UniProtKB-KW"/>
</dbReference>
<evidence type="ECO:0000256" key="9">
    <source>
        <dbReference type="ARBA" id="ARBA00022960"/>
    </source>
</evidence>
<dbReference type="InterPro" id="IPR012338">
    <property type="entry name" value="Beta-lactam/transpept-like"/>
</dbReference>
<dbReference type="GO" id="GO:0008360">
    <property type="term" value="P:regulation of cell shape"/>
    <property type="evidence" value="ECO:0007669"/>
    <property type="project" value="UniProtKB-KW"/>
</dbReference>
<feature type="domain" description="Peptidase S11 D-alanyl-D-alanine carboxypeptidase A N-terminal" evidence="17">
    <location>
        <begin position="28"/>
        <end position="259"/>
    </location>
</feature>
<keyword evidence="6" id="KW-0645">Protease</keyword>
<dbReference type="EC" id="3.4.16.4" evidence="4"/>
<keyword evidence="8" id="KW-0378">Hydrolase</keyword>
<comment type="catalytic activity">
    <reaction evidence="12">
        <text>Preferential cleavage: (Ac)2-L-Lys-D-Ala-|-D-Ala. Also transpeptidation of peptidyl-alanyl moieties that are N-acyl substituents of D-alanine.</text>
        <dbReference type="EC" id="3.4.16.4"/>
    </reaction>
</comment>
<dbReference type="Gene3D" id="3.40.710.10">
    <property type="entry name" value="DD-peptidase/beta-lactamase superfamily"/>
    <property type="match status" value="1"/>
</dbReference>
<evidence type="ECO:0000256" key="10">
    <source>
        <dbReference type="ARBA" id="ARBA00022984"/>
    </source>
</evidence>
<dbReference type="InterPro" id="IPR018044">
    <property type="entry name" value="Peptidase_S11"/>
</dbReference>
<evidence type="ECO:0000256" key="4">
    <source>
        <dbReference type="ARBA" id="ARBA00012448"/>
    </source>
</evidence>
<dbReference type="GO" id="GO:0071555">
    <property type="term" value="P:cell wall organization"/>
    <property type="evidence" value="ECO:0007669"/>
    <property type="project" value="UniProtKB-KW"/>
</dbReference>
<organism evidence="19 20">
    <name type="scientific">Candidatus Limivivens merdigallinarum</name>
    <dbReference type="NCBI Taxonomy" id="2840859"/>
    <lineage>
        <taxon>Bacteria</taxon>
        <taxon>Bacillati</taxon>
        <taxon>Bacillota</taxon>
        <taxon>Clostridia</taxon>
        <taxon>Lachnospirales</taxon>
        <taxon>Lachnospiraceae</taxon>
        <taxon>Lachnospiraceae incertae sedis</taxon>
        <taxon>Candidatus Limivivens</taxon>
    </lineage>
</organism>
<feature type="active site" description="Acyl-ester intermediate" evidence="13">
    <location>
        <position position="61"/>
    </location>
</feature>
<feature type="chain" id="PRO_5038535865" description="serine-type D-Ala-D-Ala carboxypeptidase" evidence="16">
    <location>
        <begin position="24"/>
        <end position="403"/>
    </location>
</feature>
<dbReference type="InterPro" id="IPR015956">
    <property type="entry name" value="Peniciliin-bd_prot_C_sf"/>
</dbReference>
<evidence type="ECO:0000256" key="11">
    <source>
        <dbReference type="ARBA" id="ARBA00023316"/>
    </source>
</evidence>
<dbReference type="InterPro" id="IPR012907">
    <property type="entry name" value="Peptidase_S11_C"/>
</dbReference>
<dbReference type="GO" id="GO:0009252">
    <property type="term" value="P:peptidoglycan biosynthetic process"/>
    <property type="evidence" value="ECO:0007669"/>
    <property type="project" value="UniProtKB-KW"/>
</dbReference>
<dbReference type="Pfam" id="PF07943">
    <property type="entry name" value="PBP5_C"/>
    <property type="match status" value="1"/>
</dbReference>
<dbReference type="SUPFAM" id="SSF69189">
    <property type="entry name" value="Penicillin-binding protein associated domain"/>
    <property type="match status" value="1"/>
</dbReference>
<dbReference type="Gene3D" id="2.60.410.10">
    <property type="entry name" value="D-Ala-D-Ala carboxypeptidase, C-terminal domain"/>
    <property type="match status" value="1"/>
</dbReference>
<gene>
    <name evidence="19" type="ORF">IAB26_14020</name>
</gene>
<evidence type="ECO:0000259" key="17">
    <source>
        <dbReference type="Pfam" id="PF00768"/>
    </source>
</evidence>
<dbReference type="PRINTS" id="PR00725">
    <property type="entry name" value="DADACBPTASE1"/>
</dbReference>
<feature type="active site" description="Acyl-ester intermediate" evidence="13">
    <location>
        <position position="64"/>
    </location>
</feature>
<comment type="similarity">
    <text evidence="3 15">Belongs to the peptidase S11 family.</text>
</comment>
<evidence type="ECO:0000256" key="7">
    <source>
        <dbReference type="ARBA" id="ARBA00022729"/>
    </source>
</evidence>
<keyword evidence="5 19" id="KW-0121">Carboxypeptidase</keyword>
<feature type="domain" description="Peptidase S11 D-Ala-D-Ala carboxypeptidase A C-terminal" evidence="18">
    <location>
        <begin position="331"/>
        <end position="381"/>
    </location>
</feature>
<proteinExistence type="inferred from homology"/>
<dbReference type="PANTHER" id="PTHR21581:SF33">
    <property type="entry name" value="D-ALANYL-D-ALANINE CARBOXYPEPTIDASE DACB"/>
    <property type="match status" value="1"/>
</dbReference>
<dbReference type="SUPFAM" id="SSF56601">
    <property type="entry name" value="beta-lactamase/transpeptidase-like"/>
    <property type="match status" value="1"/>
</dbReference>
<accession>A0A9D0ZXF6</accession>
<comment type="caution">
    <text evidence="19">The sequence shown here is derived from an EMBL/GenBank/DDBJ whole genome shotgun (WGS) entry which is preliminary data.</text>
</comment>
<evidence type="ECO:0000256" key="5">
    <source>
        <dbReference type="ARBA" id="ARBA00022645"/>
    </source>
</evidence>
<evidence type="ECO:0000256" key="1">
    <source>
        <dbReference type="ARBA" id="ARBA00003217"/>
    </source>
</evidence>
<comment type="function">
    <text evidence="1">Removes C-terminal D-alanyl residues from sugar-peptide cell wall precursors.</text>
</comment>
<sequence>MKKSIAFAVSVCLMLAGSIKGNAYEELSEEKLYAQSAVLMDADSGRILYAKNGEEERAMASTTKIMTCILVLEESEMDQVVTVSQNAASQPKVHLGMREGEEFYVEDLLYSLMLESHNDTAVALAETVGGSVEGFAGKMNEKAKQLGLTDTHFVTPNGLDGEDEGGTHHTTAEDLAAIMRYCVMESPKKEEFLEITEAPSHTFTDLAGERSYTAVNHNAFLTMMEGALSGKTGYTNEAGYCYVGALRQDERTYIVALLGCGWPNNRNYKWSDSKRLFQYGLDNFHMESVSREISLEPVAVEDGVFEDSGIGEQVWVELEEEDKGEISLLLSEKDELKLVLLLPRRLKAPIRQGEKVGEIRYLLNGEVLCSHDVTAKEDVEQIGWRWCMEKVAERYLMKEKKQT</sequence>